<feature type="region of interest" description="Disordered" evidence="1">
    <location>
        <begin position="756"/>
        <end position="972"/>
    </location>
</feature>
<organism evidence="2 3">
    <name type="scientific">Coilia grayii</name>
    <name type="common">Gray's grenadier anchovy</name>
    <dbReference type="NCBI Taxonomy" id="363190"/>
    <lineage>
        <taxon>Eukaryota</taxon>
        <taxon>Metazoa</taxon>
        <taxon>Chordata</taxon>
        <taxon>Craniata</taxon>
        <taxon>Vertebrata</taxon>
        <taxon>Euteleostomi</taxon>
        <taxon>Actinopterygii</taxon>
        <taxon>Neopterygii</taxon>
        <taxon>Teleostei</taxon>
        <taxon>Clupei</taxon>
        <taxon>Clupeiformes</taxon>
        <taxon>Clupeoidei</taxon>
        <taxon>Engraulidae</taxon>
        <taxon>Coilinae</taxon>
        <taxon>Coilia</taxon>
    </lineage>
</organism>
<feature type="compositionally biased region" description="Low complexity" evidence="1">
    <location>
        <begin position="960"/>
        <end position="972"/>
    </location>
</feature>
<sequence length="972" mass="104507">MEFALVASSRELVYSSRDSSPTRRLNQLPSSSPPSGSPSRSHPRLSYTGARPSSYAGPSPQQQAQSQHSAYPHPHAHPHPAHHSAGHTPQQTPSHAHAHSHSHSQPHPHPHAGFGPSPSAILERRDVKPDEEPSSSKSVVLLRGGGGGPESIYADPYALVPENRLSVASPQALAALRDPLLRRGSVRSLTSYSAAALQSELEGALYRPGGGPAASAAASAMAAAALYADPYATMGFRRLPPASPQKIPDGRDPYAGQPGRGSPGRQVFRQDGTVFVESPKSRTGPGPEQLCVLGGEQAGVAGYNSPLPGNETETRERMEAMEKQIASLTGLVQSVLTRGPDSPEKGETASDCSATEPGQRFRQRKAPTPSAPLALMPPPPTGASQPIPVTRLQMQQHLCGLQHSTAELRKQLDQLRKLQLQNQDSVQALLKQTESELGLCMLDAQRTQEDPLQRQRLLVEEERLRYLNEEELIIQQLHDLERSVEEMRTGAGLNHKLVTEQEVEQKSQELRRLGETLTDLKNQFPSLQSKMRVVLRVEVEAVKFLKEEPLRLDALLKRCRTITDTLTLLRRQITEGHWRSPEDFANQPTKPSSGGSIGSAEPDFTKTPDLDILNSPGLGLADLGGTGSLTGALAGSLGASLGGGSALANWMPVSSGVGVGGASDGSVPEQDGPLAGTGKRSSLEDMPSTGASRRDSDKVSAVEVRLAAERDWEEKRASLTQFSTQDINRLLEETQAELMKAIPDLDFAAKQIGKPAVPPKPHLSSVQAVLGGAASHSPSPQHTPEHQPGKAQTPSKLPGKDSPSRRGSGELTVPRYRTEKPSKSPPPPPPRRSFPSAHGLTTTSSGEVIMTTKTIKLENTKDCNETDSSPQTQTPPVKLRRPSTSDSPRPSSTPPAIAASGVKEDEDEEEKILAELENASNSSGSSKPLQSSAATRLKHLQQSSLERRSRKQREDFPKLQQGQQGQQQVFHF</sequence>
<feature type="compositionally biased region" description="Basic residues" evidence="1">
    <location>
        <begin position="96"/>
        <end position="110"/>
    </location>
</feature>
<keyword evidence="3" id="KW-1185">Reference proteome</keyword>
<feature type="compositionally biased region" description="Polar residues" evidence="1">
    <location>
        <begin position="839"/>
        <end position="854"/>
    </location>
</feature>
<reference evidence="2 3" key="1">
    <citation type="submission" date="2024-09" db="EMBL/GenBank/DDBJ databases">
        <title>A chromosome-level genome assembly of Gray's grenadier anchovy, Coilia grayii.</title>
        <authorList>
            <person name="Fu Z."/>
        </authorList>
    </citation>
    <scope>NUCLEOTIDE SEQUENCE [LARGE SCALE GENOMIC DNA]</scope>
    <source>
        <strain evidence="2">G4</strain>
        <tissue evidence="2">Muscle</tissue>
    </source>
</reference>
<feature type="compositionally biased region" description="Polar residues" evidence="1">
    <location>
        <begin position="16"/>
        <end position="27"/>
    </location>
</feature>
<dbReference type="PANTHER" id="PTHR22741">
    <property type="entry name" value="P140CAP/SNIP-RELATED"/>
    <property type="match status" value="1"/>
</dbReference>
<feature type="compositionally biased region" description="Basic and acidic residues" evidence="1">
    <location>
        <begin position="798"/>
        <end position="808"/>
    </location>
</feature>
<feature type="compositionally biased region" description="Basic and acidic residues" evidence="1">
    <location>
        <begin position="122"/>
        <end position="131"/>
    </location>
</feature>
<dbReference type="AlphaFoldDB" id="A0ABD1IVK0"/>
<feature type="compositionally biased region" description="Pro residues" evidence="1">
    <location>
        <begin position="823"/>
        <end position="832"/>
    </location>
</feature>
<protein>
    <recommendedName>
        <fullName evidence="4">SRC kinase signaling inhibitor 1</fullName>
    </recommendedName>
</protein>
<evidence type="ECO:0008006" key="4">
    <source>
        <dbReference type="Google" id="ProtNLM"/>
    </source>
</evidence>
<feature type="region of interest" description="Disordered" evidence="1">
    <location>
        <begin position="658"/>
        <end position="701"/>
    </location>
</feature>
<accession>A0ABD1IVK0</accession>
<feature type="compositionally biased region" description="Basic and acidic residues" evidence="1">
    <location>
        <begin position="692"/>
        <end position="701"/>
    </location>
</feature>
<feature type="region of interest" description="Disordered" evidence="1">
    <location>
        <begin position="1"/>
        <end position="146"/>
    </location>
</feature>
<proteinExistence type="predicted"/>
<dbReference type="Gene3D" id="1.20.58.1540">
    <property type="entry name" value="Actin interacting protein 3, C-terminal domain"/>
    <property type="match status" value="1"/>
</dbReference>
<dbReference type="PANTHER" id="PTHR22741:SF5">
    <property type="entry name" value="SRC KINASE SIGNALING INHIBITOR 1"/>
    <property type="match status" value="1"/>
</dbReference>
<evidence type="ECO:0000313" key="2">
    <source>
        <dbReference type="EMBL" id="KAL2078301.1"/>
    </source>
</evidence>
<dbReference type="EMBL" id="JBHFQA010000023">
    <property type="protein sequence ID" value="KAL2078301.1"/>
    <property type="molecule type" value="Genomic_DNA"/>
</dbReference>
<feature type="region of interest" description="Disordered" evidence="1">
    <location>
        <begin position="336"/>
        <end position="379"/>
    </location>
</feature>
<comment type="caution">
    <text evidence="2">The sequence shown here is derived from an EMBL/GenBank/DDBJ whole genome shotgun (WGS) entry which is preliminary data.</text>
</comment>
<feature type="compositionally biased region" description="Polar residues" evidence="1">
    <location>
        <begin position="866"/>
        <end position="875"/>
    </location>
</feature>
<name>A0ABD1IVK0_9TELE</name>
<feature type="compositionally biased region" description="Low complexity" evidence="1">
    <location>
        <begin position="37"/>
        <end position="73"/>
    </location>
</feature>
<feature type="compositionally biased region" description="Basic and acidic residues" evidence="1">
    <location>
        <begin position="855"/>
        <end position="864"/>
    </location>
</feature>
<dbReference type="Proteomes" id="UP001591681">
    <property type="component" value="Unassembled WGS sequence"/>
</dbReference>
<dbReference type="InterPro" id="IPR051825">
    <property type="entry name" value="SRCIN1"/>
</dbReference>
<feature type="region of interest" description="Disordered" evidence="1">
    <location>
        <begin position="579"/>
        <end position="611"/>
    </location>
</feature>
<evidence type="ECO:0000313" key="3">
    <source>
        <dbReference type="Proteomes" id="UP001591681"/>
    </source>
</evidence>
<feature type="region of interest" description="Disordered" evidence="1">
    <location>
        <begin position="240"/>
        <end position="267"/>
    </location>
</feature>
<gene>
    <name evidence="2" type="ORF">ACEWY4_025986</name>
</gene>
<evidence type="ECO:0000256" key="1">
    <source>
        <dbReference type="SAM" id="MobiDB-lite"/>
    </source>
</evidence>
<feature type="compositionally biased region" description="Polar residues" evidence="1">
    <location>
        <begin position="918"/>
        <end position="944"/>
    </location>
</feature>
<feature type="compositionally biased region" description="Basic residues" evidence="1">
    <location>
        <begin position="74"/>
        <end position="85"/>
    </location>
</feature>